<dbReference type="OrthoDB" id="1633470at2"/>
<proteinExistence type="predicted"/>
<accession>A0A1I3NKD7</accession>
<keyword evidence="1" id="KW-0812">Transmembrane</keyword>
<dbReference type="RefSeq" id="WP_093228952.1">
    <property type="nucleotide sequence ID" value="NZ_FORR01000004.1"/>
</dbReference>
<keyword evidence="3" id="KW-1185">Reference proteome</keyword>
<dbReference type="Pfam" id="PF07454">
    <property type="entry name" value="SpoIIP"/>
    <property type="match status" value="1"/>
</dbReference>
<dbReference type="EMBL" id="FORR01000004">
    <property type="protein sequence ID" value="SFJ09639.1"/>
    <property type="molecule type" value="Genomic_DNA"/>
</dbReference>
<keyword evidence="1" id="KW-1133">Transmembrane helix</keyword>
<dbReference type="STRING" id="46223.SAMN05421852_104177"/>
<protein>
    <submittedName>
        <fullName evidence="2">Stage II sporulation protein P</fullName>
    </submittedName>
</protein>
<dbReference type="SUPFAM" id="SSF53187">
    <property type="entry name" value="Zn-dependent exopeptidases"/>
    <property type="match status" value="1"/>
</dbReference>
<sequence>MRNQFRGINTFHLSKPQTRKVFVFLLLATALIFAFVGAFAMFQAKTSIRSSSFGKVTSQIQTKTLLMLISQTLPYLREQKDLVNHDHLFSRLFFEITTSINPRDPRTFLGRELPLFTLFDTEIDVASADVDFSSIPIESPPPPQLEEEIIRGVADAEWERQREEISGPSRKKILIYHTHFWESYLPEINEKDPRLASSLQKNVMQIGKRMANRLNQMGIGAVTMDRVPKTGWVGSYQHSRVMAVNMMKKYKDITYLIDIHRDSRRRKQTTIEIEGKTYARLAFVVGEASKNFEKNRQLAREMHNKINQRYPGLSRGVVTKKRANGNNGEYNQSLSPNSMLVEVGGVDNTFEEGFRSIEVLAEVLGEKLLQAIPVSTK</sequence>
<evidence type="ECO:0000313" key="2">
    <source>
        <dbReference type="EMBL" id="SFJ09639.1"/>
    </source>
</evidence>
<organism evidence="2 3">
    <name type="scientific">Thermoflavimicrobium dichotomicum</name>
    <dbReference type="NCBI Taxonomy" id="46223"/>
    <lineage>
        <taxon>Bacteria</taxon>
        <taxon>Bacillati</taxon>
        <taxon>Bacillota</taxon>
        <taxon>Bacilli</taxon>
        <taxon>Bacillales</taxon>
        <taxon>Thermoactinomycetaceae</taxon>
        <taxon>Thermoflavimicrobium</taxon>
    </lineage>
</organism>
<dbReference type="NCBIfam" id="TIGR02867">
    <property type="entry name" value="spore_II_P"/>
    <property type="match status" value="1"/>
</dbReference>
<gene>
    <name evidence="2" type="ORF">SAMN05421852_104177</name>
</gene>
<feature type="transmembrane region" description="Helical" evidence="1">
    <location>
        <begin position="21"/>
        <end position="42"/>
    </location>
</feature>
<dbReference type="InterPro" id="IPR010897">
    <property type="entry name" value="Spore_II_P"/>
</dbReference>
<name>A0A1I3NKD7_9BACL</name>
<evidence type="ECO:0000313" key="3">
    <source>
        <dbReference type="Proteomes" id="UP000199545"/>
    </source>
</evidence>
<keyword evidence="1" id="KW-0472">Membrane</keyword>
<dbReference type="Proteomes" id="UP000199545">
    <property type="component" value="Unassembled WGS sequence"/>
</dbReference>
<dbReference type="AlphaFoldDB" id="A0A1I3NKD7"/>
<reference evidence="2 3" key="1">
    <citation type="submission" date="2016-10" db="EMBL/GenBank/DDBJ databases">
        <authorList>
            <person name="de Groot N.N."/>
        </authorList>
    </citation>
    <scope>NUCLEOTIDE SEQUENCE [LARGE SCALE GENOMIC DNA]</scope>
    <source>
        <strain evidence="2 3">DSM 44778</strain>
    </source>
</reference>
<dbReference type="Gene3D" id="3.40.630.40">
    <property type="entry name" value="Zn-dependent exopeptidases"/>
    <property type="match status" value="1"/>
</dbReference>
<evidence type="ECO:0000256" key="1">
    <source>
        <dbReference type="SAM" id="Phobius"/>
    </source>
</evidence>